<evidence type="ECO:0000313" key="9">
    <source>
        <dbReference type="Proteomes" id="UP001458880"/>
    </source>
</evidence>
<evidence type="ECO:0000256" key="6">
    <source>
        <dbReference type="SAM" id="Phobius"/>
    </source>
</evidence>
<keyword evidence="3 6" id="KW-1133">Transmembrane helix</keyword>
<feature type="domain" description="MARVEL" evidence="7">
    <location>
        <begin position="5"/>
        <end position="126"/>
    </location>
</feature>
<dbReference type="InterPro" id="IPR008253">
    <property type="entry name" value="Marvel"/>
</dbReference>
<proteinExistence type="predicted"/>
<evidence type="ECO:0000259" key="7">
    <source>
        <dbReference type="PROSITE" id="PS51225"/>
    </source>
</evidence>
<dbReference type="PROSITE" id="PS51225">
    <property type="entry name" value="MARVEL"/>
    <property type="match status" value="1"/>
</dbReference>
<dbReference type="PANTHER" id="PTHR22776">
    <property type="entry name" value="MARVEL-CONTAINING POTENTIAL LIPID RAFT-ASSOCIATED PROTEIN"/>
    <property type="match status" value="1"/>
</dbReference>
<protein>
    <submittedName>
        <fullName evidence="8">Membrane-associating domain</fullName>
    </submittedName>
</protein>
<gene>
    <name evidence="8" type="ORF">QE152_g6758</name>
</gene>
<evidence type="ECO:0000256" key="2">
    <source>
        <dbReference type="ARBA" id="ARBA00022692"/>
    </source>
</evidence>
<dbReference type="Proteomes" id="UP001458880">
    <property type="component" value="Unassembled WGS sequence"/>
</dbReference>
<sequence>MAVGYVMQIPGILRILQLLFNFIGFVCILATGVSPKGDAFLAATIGGFLISLIIILIKILNVHERISLPWPRIEFIYNLVWAVFLLITSALVLDQGPGGYIAGGVFGLLGVIAYLIDALDKYYAGI</sequence>
<dbReference type="GO" id="GO:0016020">
    <property type="term" value="C:membrane"/>
    <property type="evidence" value="ECO:0007669"/>
    <property type="project" value="UniProtKB-SubCell"/>
</dbReference>
<keyword evidence="2 5" id="KW-0812">Transmembrane</keyword>
<dbReference type="Pfam" id="PF01284">
    <property type="entry name" value="MARVEL"/>
    <property type="match status" value="1"/>
</dbReference>
<evidence type="ECO:0000256" key="4">
    <source>
        <dbReference type="ARBA" id="ARBA00023136"/>
    </source>
</evidence>
<feature type="transmembrane region" description="Helical" evidence="6">
    <location>
        <begin position="99"/>
        <end position="116"/>
    </location>
</feature>
<feature type="transmembrane region" description="Helical" evidence="6">
    <location>
        <begin position="75"/>
        <end position="93"/>
    </location>
</feature>
<evidence type="ECO:0000256" key="5">
    <source>
        <dbReference type="PROSITE-ProRule" id="PRU00581"/>
    </source>
</evidence>
<name>A0AAW1MHA2_POPJA</name>
<evidence type="ECO:0000256" key="3">
    <source>
        <dbReference type="ARBA" id="ARBA00022989"/>
    </source>
</evidence>
<organism evidence="8 9">
    <name type="scientific">Popillia japonica</name>
    <name type="common">Japanese beetle</name>
    <dbReference type="NCBI Taxonomy" id="7064"/>
    <lineage>
        <taxon>Eukaryota</taxon>
        <taxon>Metazoa</taxon>
        <taxon>Ecdysozoa</taxon>
        <taxon>Arthropoda</taxon>
        <taxon>Hexapoda</taxon>
        <taxon>Insecta</taxon>
        <taxon>Pterygota</taxon>
        <taxon>Neoptera</taxon>
        <taxon>Endopterygota</taxon>
        <taxon>Coleoptera</taxon>
        <taxon>Polyphaga</taxon>
        <taxon>Scarabaeiformia</taxon>
        <taxon>Scarabaeidae</taxon>
        <taxon>Rutelinae</taxon>
        <taxon>Popillia</taxon>
    </lineage>
</organism>
<comment type="caution">
    <text evidence="8">The sequence shown here is derived from an EMBL/GenBank/DDBJ whole genome shotgun (WGS) entry which is preliminary data.</text>
</comment>
<keyword evidence="9" id="KW-1185">Reference proteome</keyword>
<reference evidence="8 9" key="1">
    <citation type="journal article" date="2024" name="BMC Genomics">
        <title>De novo assembly and annotation of Popillia japonica's genome with initial clues to its potential as an invasive pest.</title>
        <authorList>
            <person name="Cucini C."/>
            <person name="Boschi S."/>
            <person name="Funari R."/>
            <person name="Cardaioli E."/>
            <person name="Iannotti N."/>
            <person name="Marturano G."/>
            <person name="Paoli F."/>
            <person name="Bruttini M."/>
            <person name="Carapelli A."/>
            <person name="Frati F."/>
            <person name="Nardi F."/>
        </authorList>
    </citation>
    <scope>NUCLEOTIDE SEQUENCE [LARGE SCALE GENOMIC DNA]</scope>
    <source>
        <strain evidence="8">DMR45628</strain>
    </source>
</reference>
<comment type="subcellular location">
    <subcellularLocation>
        <location evidence="1">Membrane</location>
        <topology evidence="1">Multi-pass membrane protein</topology>
    </subcellularLocation>
</comment>
<feature type="transmembrane region" description="Helical" evidence="6">
    <location>
        <begin position="12"/>
        <end position="33"/>
    </location>
</feature>
<dbReference type="PANTHER" id="PTHR22776:SF49">
    <property type="entry name" value="MARVEL DOMAIN-CONTAINING PROTEIN"/>
    <property type="match status" value="1"/>
</dbReference>
<evidence type="ECO:0000313" key="8">
    <source>
        <dbReference type="EMBL" id="KAK9745623.1"/>
    </source>
</evidence>
<dbReference type="EMBL" id="JASPKY010000047">
    <property type="protein sequence ID" value="KAK9745623.1"/>
    <property type="molecule type" value="Genomic_DNA"/>
</dbReference>
<dbReference type="AlphaFoldDB" id="A0AAW1MHA2"/>
<feature type="transmembrane region" description="Helical" evidence="6">
    <location>
        <begin position="39"/>
        <end position="63"/>
    </location>
</feature>
<dbReference type="InterPro" id="IPR050578">
    <property type="entry name" value="MARVEL-CKLF_proteins"/>
</dbReference>
<accession>A0AAW1MHA2</accession>
<evidence type="ECO:0000256" key="1">
    <source>
        <dbReference type="ARBA" id="ARBA00004141"/>
    </source>
</evidence>
<keyword evidence="4 5" id="KW-0472">Membrane</keyword>